<feature type="region of interest" description="Disordered" evidence="5">
    <location>
        <begin position="1"/>
        <end position="34"/>
    </location>
</feature>
<evidence type="ECO:0000313" key="9">
    <source>
        <dbReference type="Proteomes" id="UP000799428"/>
    </source>
</evidence>
<feature type="transmembrane region" description="Helical" evidence="6">
    <location>
        <begin position="395"/>
        <end position="413"/>
    </location>
</feature>
<evidence type="ECO:0000256" key="4">
    <source>
        <dbReference type="ARBA" id="ARBA00023136"/>
    </source>
</evidence>
<comment type="subcellular location">
    <subcellularLocation>
        <location evidence="1">Membrane</location>
        <topology evidence="1">Multi-pass membrane protein</topology>
    </subcellularLocation>
</comment>
<feature type="transmembrane region" description="Helical" evidence="6">
    <location>
        <begin position="463"/>
        <end position="482"/>
    </location>
</feature>
<feature type="transmembrane region" description="Helical" evidence="6">
    <location>
        <begin position="253"/>
        <end position="273"/>
    </location>
</feature>
<dbReference type="PANTHER" id="PTHR23501">
    <property type="entry name" value="MAJOR FACILITATOR SUPERFAMILY"/>
    <property type="match status" value="1"/>
</dbReference>
<dbReference type="EMBL" id="MU005776">
    <property type="protein sequence ID" value="KAF2706371.1"/>
    <property type="molecule type" value="Genomic_DNA"/>
</dbReference>
<protein>
    <submittedName>
        <fullName evidence="8">MFS general substrate transporter</fullName>
    </submittedName>
</protein>
<evidence type="ECO:0000313" key="8">
    <source>
        <dbReference type="EMBL" id="KAF2706371.1"/>
    </source>
</evidence>
<feature type="transmembrane region" description="Helical" evidence="6">
    <location>
        <begin position="285"/>
        <end position="303"/>
    </location>
</feature>
<organism evidence="8 9">
    <name type="scientific">Pleomassaria siparia CBS 279.74</name>
    <dbReference type="NCBI Taxonomy" id="1314801"/>
    <lineage>
        <taxon>Eukaryota</taxon>
        <taxon>Fungi</taxon>
        <taxon>Dikarya</taxon>
        <taxon>Ascomycota</taxon>
        <taxon>Pezizomycotina</taxon>
        <taxon>Dothideomycetes</taxon>
        <taxon>Pleosporomycetidae</taxon>
        <taxon>Pleosporales</taxon>
        <taxon>Pleomassariaceae</taxon>
        <taxon>Pleomassaria</taxon>
    </lineage>
</organism>
<reference evidence="8" key="1">
    <citation type="journal article" date="2020" name="Stud. Mycol.">
        <title>101 Dothideomycetes genomes: a test case for predicting lifestyles and emergence of pathogens.</title>
        <authorList>
            <person name="Haridas S."/>
            <person name="Albert R."/>
            <person name="Binder M."/>
            <person name="Bloem J."/>
            <person name="Labutti K."/>
            <person name="Salamov A."/>
            <person name="Andreopoulos B."/>
            <person name="Baker S."/>
            <person name="Barry K."/>
            <person name="Bills G."/>
            <person name="Bluhm B."/>
            <person name="Cannon C."/>
            <person name="Castanera R."/>
            <person name="Culley D."/>
            <person name="Daum C."/>
            <person name="Ezra D."/>
            <person name="Gonzalez J."/>
            <person name="Henrissat B."/>
            <person name="Kuo A."/>
            <person name="Liang C."/>
            <person name="Lipzen A."/>
            <person name="Lutzoni F."/>
            <person name="Magnuson J."/>
            <person name="Mondo S."/>
            <person name="Nolan M."/>
            <person name="Ohm R."/>
            <person name="Pangilinan J."/>
            <person name="Park H.-J."/>
            <person name="Ramirez L."/>
            <person name="Alfaro M."/>
            <person name="Sun H."/>
            <person name="Tritt A."/>
            <person name="Yoshinaga Y."/>
            <person name="Zwiers L.-H."/>
            <person name="Turgeon B."/>
            <person name="Goodwin S."/>
            <person name="Spatafora J."/>
            <person name="Crous P."/>
            <person name="Grigoriev I."/>
        </authorList>
    </citation>
    <scope>NUCLEOTIDE SEQUENCE</scope>
    <source>
        <strain evidence="8">CBS 279.74</strain>
    </source>
</reference>
<dbReference type="InterPro" id="IPR036259">
    <property type="entry name" value="MFS_trans_sf"/>
</dbReference>
<keyword evidence="3 6" id="KW-1133">Transmembrane helix</keyword>
<gene>
    <name evidence="8" type="ORF">K504DRAFT_471136</name>
</gene>
<evidence type="ECO:0000256" key="1">
    <source>
        <dbReference type="ARBA" id="ARBA00004141"/>
    </source>
</evidence>
<dbReference type="PANTHER" id="PTHR23501:SF43">
    <property type="entry name" value="MULTIDRUG TRANSPORTER, PUTATIVE (AFU_ORTHOLOGUE AFUA_6G03040)-RELATED"/>
    <property type="match status" value="1"/>
</dbReference>
<dbReference type="GO" id="GO:0005886">
    <property type="term" value="C:plasma membrane"/>
    <property type="evidence" value="ECO:0007669"/>
    <property type="project" value="TreeGrafter"/>
</dbReference>
<evidence type="ECO:0000256" key="3">
    <source>
        <dbReference type="ARBA" id="ARBA00022989"/>
    </source>
</evidence>
<feature type="transmembrane region" description="Helical" evidence="6">
    <location>
        <begin position="370"/>
        <end position="388"/>
    </location>
</feature>
<dbReference type="Proteomes" id="UP000799428">
    <property type="component" value="Unassembled WGS sequence"/>
</dbReference>
<keyword evidence="4 6" id="KW-0472">Membrane</keyword>
<dbReference type="InterPro" id="IPR011701">
    <property type="entry name" value="MFS"/>
</dbReference>
<feature type="transmembrane region" description="Helical" evidence="6">
    <location>
        <begin position="147"/>
        <end position="164"/>
    </location>
</feature>
<dbReference type="Gene3D" id="1.20.1250.20">
    <property type="entry name" value="MFS general substrate transporter like domains"/>
    <property type="match status" value="2"/>
</dbReference>
<dbReference type="PROSITE" id="PS50850">
    <property type="entry name" value="MFS"/>
    <property type="match status" value="1"/>
</dbReference>
<feature type="transmembrane region" description="Helical" evidence="6">
    <location>
        <begin position="530"/>
        <end position="550"/>
    </location>
</feature>
<feature type="transmembrane region" description="Helical" evidence="6">
    <location>
        <begin position="84"/>
        <end position="103"/>
    </location>
</feature>
<name>A0A6G1K1P7_9PLEO</name>
<feature type="transmembrane region" description="Helical" evidence="6">
    <location>
        <begin position="48"/>
        <end position="72"/>
    </location>
</feature>
<dbReference type="AlphaFoldDB" id="A0A6G1K1P7"/>
<keyword evidence="9" id="KW-1185">Reference proteome</keyword>
<dbReference type="InterPro" id="IPR020846">
    <property type="entry name" value="MFS_dom"/>
</dbReference>
<dbReference type="SUPFAM" id="SSF103473">
    <property type="entry name" value="MFS general substrate transporter"/>
    <property type="match status" value="1"/>
</dbReference>
<keyword evidence="2 6" id="KW-0812">Transmembrane</keyword>
<dbReference type="GO" id="GO:0022857">
    <property type="term" value="F:transmembrane transporter activity"/>
    <property type="evidence" value="ECO:0007669"/>
    <property type="project" value="InterPro"/>
</dbReference>
<evidence type="ECO:0000259" key="7">
    <source>
        <dbReference type="PROSITE" id="PS50850"/>
    </source>
</evidence>
<evidence type="ECO:0000256" key="6">
    <source>
        <dbReference type="SAM" id="Phobius"/>
    </source>
</evidence>
<evidence type="ECO:0000256" key="5">
    <source>
        <dbReference type="SAM" id="MobiDB-lite"/>
    </source>
</evidence>
<feature type="transmembrane region" description="Helical" evidence="6">
    <location>
        <begin position="115"/>
        <end position="135"/>
    </location>
</feature>
<accession>A0A6G1K1P7</accession>
<feature type="domain" description="Major facilitator superfamily (MFS) profile" evidence="7">
    <location>
        <begin position="49"/>
        <end position="554"/>
    </location>
</feature>
<sequence length="566" mass="61366">MKSPTPKIAPAGSMAAEDEESVQQSNVEPEALDSEPTPDFLFGWQLHLTTFGICLGLFLVNMEVTIVSTSSLAIVNDLQSYDKLGWILTGYLITYTGFIIPWAKSSDVFGRKTCIISSLIIFIIFSGGCAAAQTINQLIICRVFQGLGAAGGFALVLLFIHGMVPKRKYPLYGSFTAATISIANLAGPLVGGALSEPRTWRWVFLLNVPAGAVAVIALTVAVPQGFPYHLKRASQPPEMSDIKSYLLPRIRRLDLFGAMILVAAALLLTTGLLEGGVQWEWNSAQSILLLTVSGLLWFAFFWWERLVTMKINWPQEPMFPWRFVRNRQLMGVLLSSLLNGLPFYIVVILIPQRLETVNGESPIASGIKLLSYTLVAAVGGIIANAMVVTIRIAPIYIMWFFAALNTIGTGLLANIPSTTTISPQMYGYAAIAGLGIGGTWSIAILYIAFVVEERDIGTGSGALVEFRILGGALGLAITAAIMENYLWRHLPSIVTPEQLRILLRNTAFINTLPLDVRSAVLKVFADGYTLQVKIAAGISALQLLTIGMIWKSPQVLVAGKGISADE</sequence>
<feature type="transmembrane region" description="Helical" evidence="6">
    <location>
        <begin position="425"/>
        <end position="451"/>
    </location>
</feature>
<dbReference type="OrthoDB" id="440553at2759"/>
<evidence type="ECO:0000256" key="2">
    <source>
        <dbReference type="ARBA" id="ARBA00022692"/>
    </source>
</evidence>
<feature type="transmembrane region" description="Helical" evidence="6">
    <location>
        <begin position="202"/>
        <end position="222"/>
    </location>
</feature>
<feature type="transmembrane region" description="Helical" evidence="6">
    <location>
        <begin position="329"/>
        <end position="350"/>
    </location>
</feature>
<proteinExistence type="predicted"/>
<feature type="transmembrane region" description="Helical" evidence="6">
    <location>
        <begin position="171"/>
        <end position="190"/>
    </location>
</feature>
<dbReference type="Pfam" id="PF07690">
    <property type="entry name" value="MFS_1"/>
    <property type="match status" value="1"/>
</dbReference>